<dbReference type="EMBL" id="CYKH01001716">
    <property type="protein sequence ID" value="CUG89249.1"/>
    <property type="molecule type" value="Genomic_DNA"/>
</dbReference>
<keyword evidence="2 7" id="KW-0808">Transferase</keyword>
<dbReference type="GO" id="GO:0019706">
    <property type="term" value="F:protein-cysteine S-palmitoyltransferase activity"/>
    <property type="evidence" value="ECO:0007669"/>
    <property type="project" value="UniProtKB-EC"/>
</dbReference>
<gene>
    <name evidence="9" type="ORF">BSAL_20085</name>
</gene>
<feature type="transmembrane region" description="Helical" evidence="7">
    <location>
        <begin position="51"/>
        <end position="72"/>
    </location>
</feature>
<evidence type="ECO:0000256" key="1">
    <source>
        <dbReference type="ARBA" id="ARBA00004141"/>
    </source>
</evidence>
<dbReference type="GO" id="GO:0016020">
    <property type="term" value="C:membrane"/>
    <property type="evidence" value="ECO:0007669"/>
    <property type="project" value="UniProtKB-SubCell"/>
</dbReference>
<comment type="domain">
    <text evidence="7">The DHHC domain is required for palmitoyltransferase activity.</text>
</comment>
<dbReference type="OrthoDB" id="302728at2759"/>
<dbReference type="Pfam" id="PF01529">
    <property type="entry name" value="DHHC"/>
    <property type="match status" value="1"/>
</dbReference>
<dbReference type="Proteomes" id="UP000051952">
    <property type="component" value="Unassembled WGS sequence"/>
</dbReference>
<accession>A0A0S4JCH4</accession>
<dbReference type="PROSITE" id="PS50216">
    <property type="entry name" value="DHHC"/>
    <property type="match status" value="1"/>
</dbReference>
<keyword evidence="6 7" id="KW-0012">Acyltransferase</keyword>
<evidence type="ECO:0000259" key="8">
    <source>
        <dbReference type="Pfam" id="PF01529"/>
    </source>
</evidence>
<keyword evidence="4 7" id="KW-1133">Transmembrane helix</keyword>
<feature type="transmembrane region" description="Helical" evidence="7">
    <location>
        <begin position="16"/>
        <end position="39"/>
    </location>
</feature>
<dbReference type="VEuPathDB" id="TriTrypDB:BSAL_20085"/>
<dbReference type="InterPro" id="IPR039859">
    <property type="entry name" value="PFA4/ZDH16/20/ERF2-like"/>
</dbReference>
<evidence type="ECO:0000256" key="2">
    <source>
        <dbReference type="ARBA" id="ARBA00022679"/>
    </source>
</evidence>
<protein>
    <recommendedName>
        <fullName evidence="7">Palmitoyltransferase</fullName>
        <ecNumber evidence="7">2.3.1.225</ecNumber>
    </recommendedName>
</protein>
<dbReference type="PANTHER" id="PTHR22883">
    <property type="entry name" value="ZINC FINGER DHHC DOMAIN CONTAINING PROTEIN"/>
    <property type="match status" value="1"/>
</dbReference>
<keyword evidence="10" id="KW-1185">Reference proteome</keyword>
<comment type="similarity">
    <text evidence="7">Belongs to the DHHC palmitoyltransferase family.</text>
</comment>
<keyword evidence="3 7" id="KW-0812">Transmembrane</keyword>
<evidence type="ECO:0000256" key="4">
    <source>
        <dbReference type="ARBA" id="ARBA00022989"/>
    </source>
</evidence>
<dbReference type="GO" id="GO:0005783">
    <property type="term" value="C:endoplasmic reticulum"/>
    <property type="evidence" value="ECO:0007669"/>
    <property type="project" value="TreeGrafter"/>
</dbReference>
<dbReference type="OMA" id="TAFTFFH"/>
<sequence>MPAVGVSRRQEVRCRLGRLFGVCFTLALTLFCYGVYLSHFVVPLLSSGPSGTGAACLVVVTLAYVGLVTSFLRTASTHPGRVPAFFDAGSLNSRTEEAFTQLCTTLELPTDATEEMRTRLRVGITSVSLVSSLRYCEACDAYKCPTTHHCSTCGVCVFELDHHCPWVGGCVGRNNHKYFLLFLFYTVICGAIVVATSAYAVLGSEGIKNTLLFIAWIVALAFVLILTPFLMSSAQTVQQNSSTIAKLQLRRVGPLGSRLNSARSRSKTQGQLPPHNYAAVRAEESASATVDVVPDAKPAPRGLHRIMGSQPKFPWWVLPVAPDLFDDEDRWASEIKQEVEDQVEYHMSTMVQLHARKQQHAASGPPLL</sequence>
<dbReference type="EC" id="2.3.1.225" evidence="7"/>
<evidence type="ECO:0000256" key="6">
    <source>
        <dbReference type="ARBA" id="ARBA00023315"/>
    </source>
</evidence>
<feature type="transmembrane region" description="Helical" evidence="7">
    <location>
        <begin position="178"/>
        <end position="201"/>
    </location>
</feature>
<dbReference type="GO" id="GO:0005794">
    <property type="term" value="C:Golgi apparatus"/>
    <property type="evidence" value="ECO:0007669"/>
    <property type="project" value="TreeGrafter"/>
</dbReference>
<organism evidence="9 10">
    <name type="scientific">Bodo saltans</name>
    <name type="common">Flagellated protozoan</name>
    <dbReference type="NCBI Taxonomy" id="75058"/>
    <lineage>
        <taxon>Eukaryota</taxon>
        <taxon>Discoba</taxon>
        <taxon>Euglenozoa</taxon>
        <taxon>Kinetoplastea</taxon>
        <taxon>Metakinetoplastina</taxon>
        <taxon>Eubodonida</taxon>
        <taxon>Bodonidae</taxon>
        <taxon>Bodo</taxon>
    </lineage>
</organism>
<dbReference type="GO" id="GO:0006612">
    <property type="term" value="P:protein targeting to membrane"/>
    <property type="evidence" value="ECO:0007669"/>
    <property type="project" value="TreeGrafter"/>
</dbReference>
<evidence type="ECO:0000256" key="7">
    <source>
        <dbReference type="RuleBase" id="RU079119"/>
    </source>
</evidence>
<feature type="domain" description="Palmitoyltransferase DHHC" evidence="8">
    <location>
        <begin position="132"/>
        <end position="233"/>
    </location>
</feature>
<reference evidence="10" key="1">
    <citation type="submission" date="2015-09" db="EMBL/GenBank/DDBJ databases">
        <authorList>
            <consortium name="Pathogen Informatics"/>
        </authorList>
    </citation>
    <scope>NUCLEOTIDE SEQUENCE [LARGE SCALE GENOMIC DNA]</scope>
    <source>
        <strain evidence="10">Lake Konstanz</strain>
    </source>
</reference>
<proteinExistence type="inferred from homology"/>
<evidence type="ECO:0000256" key="5">
    <source>
        <dbReference type="ARBA" id="ARBA00023136"/>
    </source>
</evidence>
<name>A0A0S4JCH4_BODSA</name>
<comment type="subcellular location">
    <subcellularLocation>
        <location evidence="1">Membrane</location>
        <topology evidence="1">Multi-pass membrane protein</topology>
    </subcellularLocation>
</comment>
<comment type="catalytic activity">
    <reaction evidence="7">
        <text>L-cysteinyl-[protein] + hexadecanoyl-CoA = S-hexadecanoyl-L-cysteinyl-[protein] + CoA</text>
        <dbReference type="Rhea" id="RHEA:36683"/>
        <dbReference type="Rhea" id="RHEA-COMP:10131"/>
        <dbReference type="Rhea" id="RHEA-COMP:11032"/>
        <dbReference type="ChEBI" id="CHEBI:29950"/>
        <dbReference type="ChEBI" id="CHEBI:57287"/>
        <dbReference type="ChEBI" id="CHEBI:57379"/>
        <dbReference type="ChEBI" id="CHEBI:74151"/>
        <dbReference type="EC" id="2.3.1.225"/>
    </reaction>
</comment>
<evidence type="ECO:0000256" key="3">
    <source>
        <dbReference type="ARBA" id="ARBA00022692"/>
    </source>
</evidence>
<dbReference type="AlphaFoldDB" id="A0A0S4JCH4"/>
<keyword evidence="5 7" id="KW-0472">Membrane</keyword>
<evidence type="ECO:0000313" key="10">
    <source>
        <dbReference type="Proteomes" id="UP000051952"/>
    </source>
</evidence>
<dbReference type="InterPro" id="IPR001594">
    <property type="entry name" value="Palmitoyltrfase_DHHC"/>
</dbReference>
<evidence type="ECO:0000313" key="9">
    <source>
        <dbReference type="EMBL" id="CUG89249.1"/>
    </source>
</evidence>
<feature type="transmembrane region" description="Helical" evidence="7">
    <location>
        <begin position="213"/>
        <end position="231"/>
    </location>
</feature>